<keyword evidence="3" id="KW-1185">Reference proteome</keyword>
<evidence type="ECO:0000313" key="2">
    <source>
        <dbReference type="EMBL" id="CAJ63701.1"/>
    </source>
</evidence>
<dbReference type="KEGG" id="fal:FRAAL5061"/>
<dbReference type="eggNOG" id="COG4762">
    <property type="taxonomic scope" value="Bacteria"/>
</dbReference>
<evidence type="ECO:0000313" key="3">
    <source>
        <dbReference type="Proteomes" id="UP000000657"/>
    </source>
</evidence>
<proteinExistence type="predicted"/>
<name>Q0RFP0_FRAAA</name>
<dbReference type="AlphaFoldDB" id="Q0RFP0"/>
<sequence length="84" mass="9160">MWVLDEDDRRGFAYGTLPDHPEVGEEAFVVERDAGNAVWLGITAFSRPNGLLPLLAGPAGRRAQDMMTSRYAGVVRDATGLAER</sequence>
<dbReference type="PANTHER" id="PTHR34202">
    <property type="entry name" value="UPF0548 PROTEIN"/>
    <property type="match status" value="1"/>
</dbReference>
<accession>Q0RFP0</accession>
<dbReference type="Proteomes" id="UP000000657">
    <property type="component" value="Chromosome"/>
</dbReference>
<dbReference type="PANTHER" id="PTHR34202:SF1">
    <property type="entry name" value="UPF0548 PROTEIN"/>
    <property type="match status" value="1"/>
</dbReference>
<dbReference type="InterPro" id="IPR018960">
    <property type="entry name" value="DUF1990"/>
</dbReference>
<dbReference type="EMBL" id="CT573213">
    <property type="protein sequence ID" value="CAJ63701.1"/>
    <property type="molecule type" value="Genomic_DNA"/>
</dbReference>
<evidence type="ECO:0000259" key="1">
    <source>
        <dbReference type="Pfam" id="PF09348"/>
    </source>
</evidence>
<protein>
    <recommendedName>
        <fullName evidence="1">DUF1990 domain-containing protein</fullName>
    </recommendedName>
</protein>
<gene>
    <name evidence="2" type="ordered locus">FRAAL5061</name>
</gene>
<reference evidence="2 3" key="1">
    <citation type="journal article" date="2007" name="Genome Res.">
        <title>Genome characteristics of facultatively symbiotic Frankia sp. strains reflect host range and host plant biogeography.</title>
        <authorList>
            <person name="Normand P."/>
            <person name="Lapierre P."/>
            <person name="Tisa L.S."/>
            <person name="Gogarten J.P."/>
            <person name="Alloisio N."/>
            <person name="Bagnarol E."/>
            <person name="Bassi C.A."/>
            <person name="Berry A.M."/>
            <person name="Bickhart D.M."/>
            <person name="Choisne N."/>
            <person name="Couloux A."/>
            <person name="Cournoyer B."/>
            <person name="Cruveiller S."/>
            <person name="Daubin V."/>
            <person name="Demange N."/>
            <person name="Francino M.P."/>
            <person name="Goltsman E."/>
            <person name="Huang Y."/>
            <person name="Kopp O.R."/>
            <person name="Labarre L."/>
            <person name="Lapidus A."/>
            <person name="Lavire C."/>
            <person name="Marechal J."/>
            <person name="Martinez M."/>
            <person name="Mastronunzio J.E."/>
            <person name="Mullin B.C."/>
            <person name="Niemann J."/>
            <person name="Pujic P."/>
            <person name="Rawnsley T."/>
            <person name="Rouy Z."/>
            <person name="Schenowitz C."/>
            <person name="Sellstedt A."/>
            <person name="Tavares F."/>
            <person name="Tomkins J.P."/>
            <person name="Vallenet D."/>
            <person name="Valverde C."/>
            <person name="Wall L.G."/>
            <person name="Wang Y."/>
            <person name="Medigue C."/>
            <person name="Benson D.R."/>
        </authorList>
    </citation>
    <scope>NUCLEOTIDE SEQUENCE [LARGE SCALE GENOMIC DNA]</scope>
    <source>
        <strain evidence="3">DSM 45986 / CECT 9034 / ACN14a</strain>
    </source>
</reference>
<feature type="domain" description="DUF1990" evidence="1">
    <location>
        <begin position="1"/>
        <end position="72"/>
    </location>
</feature>
<dbReference type="HOGENOM" id="CLU_2522696_0_0_11"/>
<dbReference type="STRING" id="326424.FRAAL5061"/>
<dbReference type="Pfam" id="PF09348">
    <property type="entry name" value="DUF1990"/>
    <property type="match status" value="1"/>
</dbReference>
<organism evidence="2 3">
    <name type="scientific">Frankia alni (strain DSM 45986 / CECT 9034 / ACN14a)</name>
    <dbReference type="NCBI Taxonomy" id="326424"/>
    <lineage>
        <taxon>Bacteria</taxon>
        <taxon>Bacillati</taxon>
        <taxon>Actinomycetota</taxon>
        <taxon>Actinomycetes</taxon>
        <taxon>Frankiales</taxon>
        <taxon>Frankiaceae</taxon>
        <taxon>Frankia</taxon>
    </lineage>
</organism>